<dbReference type="InterPro" id="IPR021333">
    <property type="entry name" value="DUF2946"/>
</dbReference>
<gene>
    <name evidence="2" type="ORF">N4261_18260</name>
</gene>
<dbReference type="EMBL" id="CP104562">
    <property type="protein sequence ID" value="UXH76957.1"/>
    <property type="molecule type" value="Genomic_DNA"/>
</dbReference>
<dbReference type="Pfam" id="PF11162">
    <property type="entry name" value="DUF2946"/>
    <property type="match status" value="1"/>
</dbReference>
<feature type="region of interest" description="Disordered" evidence="1">
    <location>
        <begin position="101"/>
        <end position="126"/>
    </location>
</feature>
<keyword evidence="3" id="KW-1185">Reference proteome</keyword>
<protein>
    <submittedName>
        <fullName evidence="2">DUF2946 family protein</fullName>
    </submittedName>
</protein>
<dbReference type="Proteomes" id="UP001064933">
    <property type="component" value="Chromosome"/>
</dbReference>
<evidence type="ECO:0000256" key="1">
    <source>
        <dbReference type="SAM" id="MobiDB-lite"/>
    </source>
</evidence>
<evidence type="ECO:0000313" key="3">
    <source>
        <dbReference type="Proteomes" id="UP001064933"/>
    </source>
</evidence>
<evidence type="ECO:0000313" key="2">
    <source>
        <dbReference type="EMBL" id="UXH76957.1"/>
    </source>
</evidence>
<accession>A0ABY6AVR7</accession>
<sequence>MHVSRKLTRYWLIALALAMASLLIARPLHEARHLAEPLVASLTQAADGLAADGGSEADDPAGDPEQRLGGCVWCLIHAQAAHTAFVAPDLPAALDVTHVPPRPPLTLAPVPRRLPVPPSRGPPHFA</sequence>
<organism evidence="2 3">
    <name type="scientific">Roseateles amylovorans</name>
    <dbReference type="NCBI Taxonomy" id="2978473"/>
    <lineage>
        <taxon>Bacteria</taxon>
        <taxon>Pseudomonadati</taxon>
        <taxon>Pseudomonadota</taxon>
        <taxon>Betaproteobacteria</taxon>
        <taxon>Burkholderiales</taxon>
        <taxon>Sphaerotilaceae</taxon>
        <taxon>Roseateles</taxon>
    </lineage>
</organism>
<name>A0ABY6AVR7_9BURK</name>
<proteinExistence type="predicted"/>
<dbReference type="RefSeq" id="WP_261756699.1">
    <property type="nucleotide sequence ID" value="NZ_CP104562.2"/>
</dbReference>
<reference evidence="2" key="1">
    <citation type="submission" date="2022-10" db="EMBL/GenBank/DDBJ databases">
        <title>Characterization and whole genome sequencing of a new Roseateles species, isolated from fresh water.</title>
        <authorList>
            <person name="Guliayeva D.Y."/>
            <person name="Akhremchuk A.E."/>
            <person name="Sikolenko M.A."/>
            <person name="Valentovich L.N."/>
            <person name="Sidarenka A.V."/>
        </authorList>
    </citation>
    <scope>NUCLEOTIDE SEQUENCE</scope>
    <source>
        <strain evidence="2">BIM B-1768</strain>
    </source>
</reference>